<dbReference type="AlphaFoldDB" id="G0MLM6"/>
<organism evidence="2">
    <name type="scientific">Caenorhabditis brenneri</name>
    <name type="common">Nematode worm</name>
    <dbReference type="NCBI Taxonomy" id="135651"/>
    <lineage>
        <taxon>Eukaryota</taxon>
        <taxon>Metazoa</taxon>
        <taxon>Ecdysozoa</taxon>
        <taxon>Nematoda</taxon>
        <taxon>Chromadorea</taxon>
        <taxon>Rhabditida</taxon>
        <taxon>Rhabditina</taxon>
        <taxon>Rhabditomorpha</taxon>
        <taxon>Rhabditoidea</taxon>
        <taxon>Rhabditidae</taxon>
        <taxon>Peloderinae</taxon>
        <taxon>Caenorhabditis</taxon>
    </lineage>
</organism>
<reference evidence="2" key="1">
    <citation type="submission" date="2011-07" db="EMBL/GenBank/DDBJ databases">
        <authorList>
            <consortium name="Caenorhabditis brenneri Sequencing and Analysis Consortium"/>
            <person name="Wilson R.K."/>
        </authorList>
    </citation>
    <scope>NUCLEOTIDE SEQUENCE [LARGE SCALE GENOMIC DNA]</scope>
    <source>
        <strain evidence="2">PB2801</strain>
    </source>
</reference>
<name>G0MLM6_CAEBE</name>
<keyword evidence="2" id="KW-1185">Reference proteome</keyword>
<sequence>MSTWMRKIVKISKIPIRLYVVGEVNIHFEKLSDCSGFNTVPLFVASEKLKQKNLPFEPSVSIYSYDEEVKGYRGMMDDFVEFFVVKSVELNLSTIISSGICAKYLEYAMNLGLKLDRVQLVEPNYVCANVRDCLQNDAAALIFGSVQEPEAQFLQTQAQQNVSYIF</sequence>
<protein>
    <submittedName>
        <fullName evidence="1">Uncharacterized protein</fullName>
    </submittedName>
</protein>
<dbReference type="EMBL" id="GL379800">
    <property type="protein sequence ID" value="EGT35698.1"/>
    <property type="molecule type" value="Genomic_DNA"/>
</dbReference>
<accession>G0MLM6</accession>
<dbReference type="HOGENOM" id="CLU_1604179_0_0_1"/>
<evidence type="ECO:0000313" key="2">
    <source>
        <dbReference type="Proteomes" id="UP000008068"/>
    </source>
</evidence>
<dbReference type="InParanoid" id="G0MLM6"/>
<dbReference type="Proteomes" id="UP000008068">
    <property type="component" value="Unassembled WGS sequence"/>
</dbReference>
<gene>
    <name evidence="1" type="ORF">CAEBREN_12577</name>
</gene>
<proteinExistence type="predicted"/>
<evidence type="ECO:0000313" key="1">
    <source>
        <dbReference type="EMBL" id="EGT35698.1"/>
    </source>
</evidence>